<feature type="domain" description="Lambda phage tail tube protein N-terminal" evidence="1">
    <location>
        <begin position="19"/>
        <end position="135"/>
    </location>
</feature>
<evidence type="ECO:0000313" key="2">
    <source>
        <dbReference type="EMBL" id="KKL64286.1"/>
    </source>
</evidence>
<gene>
    <name evidence="2" type="ORF">LCGC14_2166540</name>
</gene>
<protein>
    <recommendedName>
        <fullName evidence="1">Lambda phage tail tube protein N-terminal domain-containing protein</fullName>
    </recommendedName>
</protein>
<dbReference type="EMBL" id="LAZR01027891">
    <property type="protein sequence ID" value="KKL64286.1"/>
    <property type="molecule type" value="Genomic_DNA"/>
</dbReference>
<name>A0A0F9EDK6_9ZZZZ</name>
<dbReference type="Pfam" id="PF16461">
    <property type="entry name" value="Phage_TTP_12"/>
    <property type="match status" value="1"/>
</dbReference>
<dbReference type="InterPro" id="IPR032494">
    <property type="entry name" value="Phage_TTP_N"/>
</dbReference>
<dbReference type="AlphaFoldDB" id="A0A0F9EDK6"/>
<evidence type="ECO:0000259" key="1">
    <source>
        <dbReference type="Pfam" id="PF16461"/>
    </source>
</evidence>
<organism evidence="2">
    <name type="scientific">marine sediment metagenome</name>
    <dbReference type="NCBI Taxonomy" id="412755"/>
    <lineage>
        <taxon>unclassified sequences</taxon>
        <taxon>metagenomes</taxon>
        <taxon>ecological metagenomes</taxon>
    </lineage>
</organism>
<sequence length="143" mass="15529">MASQATAGVGTTFRRWDGTNWVEIAEIKQITGPGKTRTTIDVTSLDSTGGYNEFIGGFRDGGTVVLAMIFRRDTYEIMDGDFESNVLRNYEIYLPDDEFTSIEFEGLVTELPLEIAPDDAITTNVTIKVSGQPVMNSGSGSSA</sequence>
<comment type="caution">
    <text evidence="2">The sequence shown here is derived from an EMBL/GenBank/DDBJ whole genome shotgun (WGS) entry which is preliminary data.</text>
</comment>
<reference evidence="2" key="1">
    <citation type="journal article" date="2015" name="Nature">
        <title>Complex archaea that bridge the gap between prokaryotes and eukaryotes.</title>
        <authorList>
            <person name="Spang A."/>
            <person name="Saw J.H."/>
            <person name="Jorgensen S.L."/>
            <person name="Zaremba-Niedzwiedzka K."/>
            <person name="Martijn J."/>
            <person name="Lind A.E."/>
            <person name="van Eijk R."/>
            <person name="Schleper C."/>
            <person name="Guy L."/>
            <person name="Ettema T.J."/>
        </authorList>
    </citation>
    <scope>NUCLEOTIDE SEQUENCE</scope>
</reference>
<dbReference type="Gene3D" id="4.10.410.40">
    <property type="match status" value="1"/>
</dbReference>
<accession>A0A0F9EDK6</accession>
<proteinExistence type="predicted"/>